<dbReference type="EMBL" id="JBJUIK010000001">
    <property type="protein sequence ID" value="KAL3537030.1"/>
    <property type="molecule type" value="Genomic_DNA"/>
</dbReference>
<sequence length="132" mass="15155">MWSGREGKQWTMVSHGEKKKEQQIIKFFWKACAWGNETLERSKSRDVAVWTRVMQLTHVTSTRSSGGASKLRYRPDHAAILRIYVRRNLDVLAVLRTQEKLSSTVQVTIEVGQWPSQTKCSLAFVVNVLSSF</sequence>
<reference evidence="1 2" key="1">
    <citation type="submission" date="2024-11" db="EMBL/GenBank/DDBJ databases">
        <title>A near-complete genome assembly of Cinchona calisaya.</title>
        <authorList>
            <person name="Lian D.C."/>
            <person name="Zhao X.W."/>
            <person name="Wei L."/>
        </authorList>
    </citation>
    <scope>NUCLEOTIDE SEQUENCE [LARGE SCALE GENOMIC DNA]</scope>
    <source>
        <tissue evidence="1">Nenye</tissue>
    </source>
</reference>
<proteinExistence type="predicted"/>
<evidence type="ECO:0000313" key="2">
    <source>
        <dbReference type="Proteomes" id="UP001630127"/>
    </source>
</evidence>
<gene>
    <name evidence="1" type="ORF">ACH5RR_000396</name>
</gene>
<evidence type="ECO:0000313" key="1">
    <source>
        <dbReference type="EMBL" id="KAL3537030.1"/>
    </source>
</evidence>
<dbReference type="AlphaFoldDB" id="A0ABD3B0K1"/>
<organism evidence="1 2">
    <name type="scientific">Cinchona calisaya</name>
    <dbReference type="NCBI Taxonomy" id="153742"/>
    <lineage>
        <taxon>Eukaryota</taxon>
        <taxon>Viridiplantae</taxon>
        <taxon>Streptophyta</taxon>
        <taxon>Embryophyta</taxon>
        <taxon>Tracheophyta</taxon>
        <taxon>Spermatophyta</taxon>
        <taxon>Magnoliopsida</taxon>
        <taxon>eudicotyledons</taxon>
        <taxon>Gunneridae</taxon>
        <taxon>Pentapetalae</taxon>
        <taxon>asterids</taxon>
        <taxon>lamiids</taxon>
        <taxon>Gentianales</taxon>
        <taxon>Rubiaceae</taxon>
        <taxon>Cinchonoideae</taxon>
        <taxon>Cinchoneae</taxon>
        <taxon>Cinchona</taxon>
    </lineage>
</organism>
<accession>A0ABD3B0K1</accession>
<keyword evidence="2" id="KW-1185">Reference proteome</keyword>
<comment type="caution">
    <text evidence="1">The sequence shown here is derived from an EMBL/GenBank/DDBJ whole genome shotgun (WGS) entry which is preliminary data.</text>
</comment>
<dbReference type="Proteomes" id="UP001630127">
    <property type="component" value="Unassembled WGS sequence"/>
</dbReference>
<name>A0ABD3B0K1_9GENT</name>
<protein>
    <submittedName>
        <fullName evidence="1">Uncharacterized protein</fullName>
    </submittedName>
</protein>